<dbReference type="Proteomes" id="UP000314294">
    <property type="component" value="Unassembled WGS sequence"/>
</dbReference>
<evidence type="ECO:0000256" key="1">
    <source>
        <dbReference type="SAM" id="MobiDB-lite"/>
    </source>
</evidence>
<keyword evidence="3" id="KW-1185">Reference proteome</keyword>
<gene>
    <name evidence="2" type="ORF">EYF80_037847</name>
</gene>
<evidence type="ECO:0000313" key="3">
    <source>
        <dbReference type="Proteomes" id="UP000314294"/>
    </source>
</evidence>
<reference evidence="2 3" key="1">
    <citation type="submission" date="2019-03" db="EMBL/GenBank/DDBJ databases">
        <title>First draft genome of Liparis tanakae, snailfish: a comprehensive survey of snailfish specific genes.</title>
        <authorList>
            <person name="Kim W."/>
            <person name="Song I."/>
            <person name="Jeong J.-H."/>
            <person name="Kim D."/>
            <person name="Kim S."/>
            <person name="Ryu S."/>
            <person name="Song J.Y."/>
            <person name="Lee S.K."/>
        </authorList>
    </citation>
    <scope>NUCLEOTIDE SEQUENCE [LARGE SCALE GENOMIC DNA]</scope>
    <source>
        <tissue evidence="2">Muscle</tissue>
    </source>
</reference>
<protein>
    <submittedName>
        <fullName evidence="2">Uncharacterized protein</fullName>
    </submittedName>
</protein>
<feature type="compositionally biased region" description="Polar residues" evidence="1">
    <location>
        <begin position="189"/>
        <end position="202"/>
    </location>
</feature>
<organism evidence="2 3">
    <name type="scientific">Liparis tanakae</name>
    <name type="common">Tanaka's snailfish</name>
    <dbReference type="NCBI Taxonomy" id="230148"/>
    <lineage>
        <taxon>Eukaryota</taxon>
        <taxon>Metazoa</taxon>
        <taxon>Chordata</taxon>
        <taxon>Craniata</taxon>
        <taxon>Vertebrata</taxon>
        <taxon>Euteleostomi</taxon>
        <taxon>Actinopterygii</taxon>
        <taxon>Neopterygii</taxon>
        <taxon>Teleostei</taxon>
        <taxon>Neoteleostei</taxon>
        <taxon>Acanthomorphata</taxon>
        <taxon>Eupercaria</taxon>
        <taxon>Perciformes</taxon>
        <taxon>Cottioidei</taxon>
        <taxon>Cottales</taxon>
        <taxon>Liparidae</taxon>
        <taxon>Liparis</taxon>
    </lineage>
</organism>
<comment type="caution">
    <text evidence="2">The sequence shown here is derived from an EMBL/GenBank/DDBJ whole genome shotgun (WGS) entry which is preliminary data.</text>
</comment>
<sequence>MADSEEATPTEVTEGTDGESREAVSEPGPSVGVGDPDRVGEASEHGEDREPQEEAVGAALDRGGKPGSVSKTEKEEKEEEVGVKIEEQEEVGVKTEEEEEVGVKTEEEEEVGVKTVEEEEVGVKTEEEEEVGVKTVEEFEVKTVEEEEVKIEEEFGSNEGHEADGALRVSVPDDLDEMMDIGTVDQGEQEAQMSEEQPGSETDGSRSPPGPNSGNATSHPEGPRSSVTEDSDSAEEDVKPTMVPPPEEEEEEKEALSGSSPSPEAAADTGDEEISEDERLTHRFSRLWLVHMLTLRSYLLTQDTRHHCCLLTSSYYKYMFLLLSNY</sequence>
<feature type="region of interest" description="Disordered" evidence="1">
    <location>
        <begin position="1"/>
        <end position="277"/>
    </location>
</feature>
<proteinExistence type="predicted"/>
<accession>A0A4Z2GF78</accession>
<dbReference type="AlphaFoldDB" id="A0A4Z2GF78"/>
<feature type="compositionally biased region" description="Acidic residues" evidence="1">
    <location>
        <begin position="145"/>
        <end position="156"/>
    </location>
</feature>
<feature type="compositionally biased region" description="Basic and acidic residues" evidence="1">
    <location>
        <begin position="35"/>
        <end position="49"/>
    </location>
</feature>
<dbReference type="EMBL" id="SRLO01000565">
    <property type="protein sequence ID" value="TNN51940.1"/>
    <property type="molecule type" value="Genomic_DNA"/>
</dbReference>
<name>A0A4Z2GF78_9TELE</name>
<feature type="compositionally biased region" description="Basic and acidic residues" evidence="1">
    <location>
        <begin position="71"/>
        <end position="144"/>
    </location>
</feature>
<evidence type="ECO:0000313" key="2">
    <source>
        <dbReference type="EMBL" id="TNN51940.1"/>
    </source>
</evidence>